<dbReference type="EMBL" id="FR824192">
    <property type="protein sequence ID" value="CCA22183.1"/>
    <property type="molecule type" value="Genomic_DNA"/>
</dbReference>
<dbReference type="SUPFAM" id="SSF53098">
    <property type="entry name" value="Ribonuclease H-like"/>
    <property type="match status" value="1"/>
</dbReference>
<dbReference type="SUPFAM" id="SSF54160">
    <property type="entry name" value="Chromo domain-like"/>
    <property type="match status" value="1"/>
</dbReference>
<dbReference type="Gene3D" id="1.10.340.70">
    <property type="match status" value="1"/>
</dbReference>
<dbReference type="InterPro" id="IPR012337">
    <property type="entry name" value="RNaseH-like_sf"/>
</dbReference>
<dbReference type="GO" id="GO:0015074">
    <property type="term" value="P:DNA integration"/>
    <property type="evidence" value="ECO:0007669"/>
    <property type="project" value="InterPro"/>
</dbReference>
<dbReference type="PROSITE" id="PS50994">
    <property type="entry name" value="INTEGRASE"/>
    <property type="match status" value="1"/>
</dbReference>
<dbReference type="PANTHER" id="PTHR37984:SF5">
    <property type="entry name" value="PROTEIN NYNRIN-LIKE"/>
    <property type="match status" value="1"/>
</dbReference>
<protein>
    <submittedName>
        <fullName evidence="2">AlNc14C147G7406 protein</fullName>
    </submittedName>
</protein>
<reference evidence="2" key="2">
    <citation type="submission" date="2011-02" db="EMBL/GenBank/DDBJ databases">
        <authorList>
            <person name="MacLean D."/>
        </authorList>
    </citation>
    <scope>NUCLEOTIDE SEQUENCE</scope>
</reference>
<feature type="domain" description="Integrase catalytic" evidence="1">
    <location>
        <begin position="161"/>
        <end position="255"/>
    </location>
</feature>
<organism evidence="2">
    <name type="scientific">Albugo laibachii Nc14</name>
    <dbReference type="NCBI Taxonomy" id="890382"/>
    <lineage>
        <taxon>Eukaryota</taxon>
        <taxon>Sar</taxon>
        <taxon>Stramenopiles</taxon>
        <taxon>Oomycota</taxon>
        <taxon>Peronosporomycetes</taxon>
        <taxon>Albuginales</taxon>
        <taxon>Albuginaceae</taxon>
        <taxon>Albugo</taxon>
    </lineage>
</organism>
<proteinExistence type="predicted"/>
<dbReference type="AlphaFoldDB" id="F0WLL7"/>
<gene>
    <name evidence="2" type="primary">AlNc14C147G7406</name>
    <name evidence="2" type="ORF">ALNC14_083260</name>
</gene>
<dbReference type="InterPro" id="IPR036397">
    <property type="entry name" value="RNaseH_sf"/>
</dbReference>
<dbReference type="Gene3D" id="3.30.420.10">
    <property type="entry name" value="Ribonuclease H-like superfamily/Ribonuclease H"/>
    <property type="match status" value="1"/>
</dbReference>
<dbReference type="InterPro" id="IPR001584">
    <property type="entry name" value="Integrase_cat-core"/>
</dbReference>
<dbReference type="GO" id="GO:0003676">
    <property type="term" value="F:nucleic acid binding"/>
    <property type="evidence" value="ECO:0007669"/>
    <property type="project" value="InterPro"/>
</dbReference>
<accession>F0WLL7</accession>
<dbReference type="PANTHER" id="PTHR37984">
    <property type="entry name" value="PROTEIN CBG26694"/>
    <property type="match status" value="1"/>
</dbReference>
<reference evidence="2" key="1">
    <citation type="journal article" date="2011" name="PLoS Biol.">
        <title>Gene gain and loss during evolution of obligate parasitism in the white rust pathogen of Arabidopsis thaliana.</title>
        <authorList>
            <person name="Kemen E."/>
            <person name="Gardiner A."/>
            <person name="Schultz-Larsen T."/>
            <person name="Kemen A.C."/>
            <person name="Balmuth A.L."/>
            <person name="Robert-Seilaniantz A."/>
            <person name="Bailey K."/>
            <person name="Holub E."/>
            <person name="Studholme D.J."/>
            <person name="Maclean D."/>
            <person name="Jones J.D."/>
        </authorList>
    </citation>
    <scope>NUCLEOTIDE SEQUENCE</scope>
</reference>
<dbReference type="HOGENOM" id="CLU_786225_0_0_1"/>
<evidence type="ECO:0000313" key="2">
    <source>
        <dbReference type="EMBL" id="CCA22183.1"/>
    </source>
</evidence>
<name>F0WLL7_9STRA</name>
<dbReference type="InterPro" id="IPR050951">
    <property type="entry name" value="Retrovirus_Pol_polyprotein"/>
</dbReference>
<evidence type="ECO:0000259" key="1">
    <source>
        <dbReference type="PROSITE" id="PS50994"/>
    </source>
</evidence>
<dbReference type="Pfam" id="PF17921">
    <property type="entry name" value="Integrase_H2C2"/>
    <property type="match status" value="1"/>
</dbReference>
<dbReference type="InterPro" id="IPR041588">
    <property type="entry name" value="Integrase_H2C2"/>
</dbReference>
<dbReference type="InterPro" id="IPR016197">
    <property type="entry name" value="Chromo-like_dom_sf"/>
</dbReference>
<sequence length="353" mass="40528">MYREKKMWREIYFSDGGAPDLKLTCMTRKCCALAVIDIISPPENDEFDWPSLEETRKVQEEELKKHNHYNFIKDEESLLWVDGVRRIWIPDDAINLQPRLCVVAHAGPAGHRGFLTTLARLSRHVLWKTLTDDVKQFVDKCLHCLGANGEKCPRTYGESLRATKPNERLHFDFLSMPKGLHGFCYVLVLEDGMSGFCEFVPTTMANTAVTVQAILDWFKRYGVVLLWVSDQGPYRVVATLNDWTYDIQELVDPFGNITRHVTRLKFFREKDLGVTEDLKDYVVCANGGHLVRSFLDCLLNPDTHQWEVLVQWIGSDDTENIWEPASILAEDVPNLLRKCVADDSKAVGMRSFI</sequence>